<dbReference type="PANTHER" id="PTHR23309">
    <property type="entry name" value="3-HYDROXYACYL-COA DEHYROGENASE"/>
    <property type="match status" value="1"/>
</dbReference>
<dbReference type="CDD" id="cd06558">
    <property type="entry name" value="crotonase-like"/>
    <property type="match status" value="1"/>
</dbReference>
<comment type="caution">
    <text evidence="5">The sequence shown here is derived from an EMBL/GenBank/DDBJ whole genome shotgun (WGS) entry which is preliminary data.</text>
</comment>
<comment type="similarity">
    <text evidence="4">Belongs to the enoyl-CoA hydratase/isomerase family.</text>
</comment>
<keyword evidence="6" id="KW-1185">Reference proteome</keyword>
<keyword evidence="1" id="KW-0413">Isomerase</keyword>
<dbReference type="SUPFAM" id="SSF52096">
    <property type="entry name" value="ClpP/crotonase"/>
    <property type="match status" value="1"/>
</dbReference>
<organism evidence="5 6">
    <name type="scientific">Limimaricola cinnabarinus</name>
    <dbReference type="NCBI Taxonomy" id="1125964"/>
    <lineage>
        <taxon>Bacteria</taxon>
        <taxon>Pseudomonadati</taxon>
        <taxon>Pseudomonadota</taxon>
        <taxon>Alphaproteobacteria</taxon>
        <taxon>Rhodobacterales</taxon>
        <taxon>Paracoccaceae</taxon>
        <taxon>Limimaricola</taxon>
    </lineage>
</organism>
<gene>
    <name evidence="5" type="ORF">CJ301_02005</name>
</gene>
<name>A0A2G1MKM2_9RHOB</name>
<evidence type="ECO:0000256" key="2">
    <source>
        <dbReference type="ARBA" id="ARBA00023239"/>
    </source>
</evidence>
<protein>
    <recommendedName>
        <fullName evidence="7">3-hydroxyacyl-CoA dehydrogenase</fullName>
    </recommendedName>
</protein>
<dbReference type="Gene3D" id="3.90.226.10">
    <property type="entry name" value="2-enoyl-CoA Hydratase, Chain A, domain 1"/>
    <property type="match status" value="1"/>
</dbReference>
<evidence type="ECO:0000256" key="3">
    <source>
        <dbReference type="ARBA" id="ARBA00023268"/>
    </source>
</evidence>
<dbReference type="OrthoDB" id="9771883at2"/>
<evidence type="ECO:0000256" key="1">
    <source>
        <dbReference type="ARBA" id="ARBA00023235"/>
    </source>
</evidence>
<dbReference type="InterPro" id="IPR013328">
    <property type="entry name" value="6PGD_dom2"/>
</dbReference>
<evidence type="ECO:0008006" key="7">
    <source>
        <dbReference type="Google" id="ProtNLM"/>
    </source>
</evidence>
<proteinExistence type="inferred from homology"/>
<reference evidence="5 6" key="1">
    <citation type="submission" date="2017-08" db="EMBL/GenBank/DDBJ databases">
        <title>Draft Genome Sequence of Loktanella cinnabarina Strain XM1, Isolated from Coastal Surface Water.</title>
        <authorList>
            <person name="Ma R."/>
            <person name="Wang J."/>
            <person name="Wang Q."/>
            <person name="Ma Z."/>
            <person name="Li J."/>
            <person name="Chen L."/>
        </authorList>
    </citation>
    <scope>NUCLEOTIDE SEQUENCE [LARGE SCALE GENOMIC DNA]</scope>
    <source>
        <strain evidence="5 6">XM1</strain>
    </source>
</reference>
<sequence length="442" mass="46110">MAGLAPGERAADHVAGQAAARVMAMQGETISARTVDGIARITLDSKPGNALDAATRQALAAALDEIEAALDTPQPPRGVVLTGANGLFSVGLDLRGLDRPVEGPDLATICRRIELLPIPVVAALSGSAIGGGAELALAAHYRLAAPTARIGLPDVMLGLPPGAGGGQRLAALCGVDTALDLLLRGRPVTAFAAREAGLIDGIVEADLLESAQALVEQLAAAGIRPRPVAGRRERMADGAEWLACLRRRREMIANAPLRSAARILDSIEAALLLPAPAALRFERTAHADALADPQFRALRYVYFAERRIPAALLAREAGRAVPTAVGRGLLAALMRGSDGLEGRRRLAAIVAQGARLLAAGRVARSADLDALAVHGLGWSRLSGGPFFEARQIGFGALVERMQHWSREDPVFDVPPLLRAALENDDDIDAALRRGRAGAVRTG</sequence>
<dbReference type="PROSITE" id="PS00166">
    <property type="entry name" value="ENOYL_COA_HYDRATASE"/>
    <property type="match status" value="1"/>
</dbReference>
<evidence type="ECO:0000256" key="4">
    <source>
        <dbReference type="RuleBase" id="RU003707"/>
    </source>
</evidence>
<evidence type="ECO:0000313" key="5">
    <source>
        <dbReference type="EMBL" id="PHP29264.1"/>
    </source>
</evidence>
<dbReference type="InterPro" id="IPR008927">
    <property type="entry name" value="6-PGluconate_DH-like_C_sf"/>
</dbReference>
<keyword evidence="3" id="KW-0511">Multifunctional enzyme</keyword>
<dbReference type="InterPro" id="IPR001753">
    <property type="entry name" value="Enoyl-CoA_hydra/iso"/>
</dbReference>
<dbReference type="InterPro" id="IPR018376">
    <property type="entry name" value="Enoyl-CoA_hyd/isom_CS"/>
</dbReference>
<dbReference type="EMBL" id="NQWH01000003">
    <property type="protein sequence ID" value="PHP29264.1"/>
    <property type="molecule type" value="Genomic_DNA"/>
</dbReference>
<keyword evidence="2" id="KW-0456">Lyase</keyword>
<dbReference type="InterPro" id="IPR029045">
    <property type="entry name" value="ClpP/crotonase-like_dom_sf"/>
</dbReference>
<dbReference type="Pfam" id="PF00378">
    <property type="entry name" value="ECH_1"/>
    <property type="match status" value="1"/>
</dbReference>
<dbReference type="Proteomes" id="UP000221860">
    <property type="component" value="Unassembled WGS sequence"/>
</dbReference>
<evidence type="ECO:0000313" key="6">
    <source>
        <dbReference type="Proteomes" id="UP000221860"/>
    </source>
</evidence>
<dbReference type="GO" id="GO:0016829">
    <property type="term" value="F:lyase activity"/>
    <property type="evidence" value="ECO:0007669"/>
    <property type="project" value="UniProtKB-KW"/>
</dbReference>
<dbReference type="GO" id="GO:0016853">
    <property type="term" value="F:isomerase activity"/>
    <property type="evidence" value="ECO:0007669"/>
    <property type="project" value="UniProtKB-KW"/>
</dbReference>
<dbReference type="Gene3D" id="1.10.1040.10">
    <property type="entry name" value="N-(1-d-carboxylethyl)-l-norvaline Dehydrogenase, domain 2"/>
    <property type="match status" value="1"/>
</dbReference>
<dbReference type="SUPFAM" id="SSF48179">
    <property type="entry name" value="6-phosphogluconate dehydrogenase C-terminal domain-like"/>
    <property type="match status" value="1"/>
</dbReference>
<dbReference type="AlphaFoldDB" id="A0A2G1MKM2"/>
<accession>A0A2G1MKM2</accession>